<feature type="transmembrane region" description="Helical" evidence="1">
    <location>
        <begin position="90"/>
        <end position="109"/>
    </location>
</feature>
<feature type="transmembrane region" description="Helical" evidence="1">
    <location>
        <begin position="144"/>
        <end position="164"/>
    </location>
</feature>
<keyword evidence="1" id="KW-0812">Transmembrane</keyword>
<dbReference type="InParanoid" id="A0A0B2UMX7"/>
<evidence type="ECO:0000313" key="4">
    <source>
        <dbReference type="Proteomes" id="UP000031056"/>
    </source>
</evidence>
<sequence length="185" mass="20836">MQLGHLLVGQVIIWVSLGMLVAASEGKAIQRIMTMIANASFLRVSDSKGVFCFLFSFAIIGFGFMLEVGRSITKINKNERMKYRIMKAQRGFAFMSLVLFINFISAYIFKSLNVRATNLLVLGLVSHVMCSMSSFLGMEVLNTFFYMNFVLSNIAVLLLTYILGTERMFVALGSCFAKFKAFSWF</sequence>
<dbReference type="HOGENOM" id="CLU_1461758_0_0_1"/>
<gene>
    <name evidence="3" type="ORF">M896_010700</name>
</gene>
<dbReference type="EMBL" id="JOKQ01000001">
    <property type="protein sequence ID" value="KHN70417.1"/>
    <property type="molecule type" value="Genomic_DNA"/>
</dbReference>
<feature type="chain" id="PRO_5002095630" evidence="2">
    <location>
        <begin position="27"/>
        <end position="185"/>
    </location>
</feature>
<feature type="transmembrane region" description="Helical" evidence="1">
    <location>
        <begin position="50"/>
        <end position="69"/>
    </location>
</feature>
<feature type="signal peptide" evidence="2">
    <location>
        <begin position="1"/>
        <end position="26"/>
    </location>
</feature>
<feature type="transmembrane region" description="Helical" evidence="1">
    <location>
        <begin position="115"/>
        <end position="137"/>
    </location>
</feature>
<reference evidence="3 4" key="1">
    <citation type="journal article" date="2014" name="MBio">
        <title>The Ordospora colligata genome; evolution of extreme reduction in microsporidia and host-to-parasite horizontal gene transfer.</title>
        <authorList>
            <person name="Pombert J.-F."/>
            <person name="Haag K.L."/>
            <person name="Beidas S."/>
            <person name="Ebert D."/>
            <person name="Keeling P.J."/>
        </authorList>
    </citation>
    <scope>NUCLEOTIDE SEQUENCE [LARGE SCALE GENOMIC DNA]</scope>
    <source>
        <strain evidence="3 4">OC4</strain>
    </source>
</reference>
<dbReference type="AlphaFoldDB" id="A0A0B2UMX7"/>
<dbReference type="GeneID" id="26260913"/>
<protein>
    <submittedName>
        <fullName evidence="3">Uncharacterized protein</fullName>
    </submittedName>
</protein>
<name>A0A0B2UMX7_9MICR</name>
<comment type="caution">
    <text evidence="3">The sequence shown here is derived from an EMBL/GenBank/DDBJ whole genome shotgun (WGS) entry which is preliminary data.</text>
</comment>
<keyword evidence="1" id="KW-1133">Transmembrane helix</keyword>
<proteinExistence type="predicted"/>
<evidence type="ECO:0000256" key="2">
    <source>
        <dbReference type="SAM" id="SignalP"/>
    </source>
</evidence>
<organism evidence="3 4">
    <name type="scientific">Ordospora colligata OC4</name>
    <dbReference type="NCBI Taxonomy" id="1354746"/>
    <lineage>
        <taxon>Eukaryota</taxon>
        <taxon>Fungi</taxon>
        <taxon>Fungi incertae sedis</taxon>
        <taxon>Microsporidia</taxon>
        <taxon>Ordosporidae</taxon>
        <taxon>Ordospora</taxon>
    </lineage>
</organism>
<keyword evidence="2" id="KW-0732">Signal</keyword>
<keyword evidence="1" id="KW-0472">Membrane</keyword>
<dbReference type="RefSeq" id="XP_014564459.1">
    <property type="nucleotide sequence ID" value="XM_014708973.1"/>
</dbReference>
<evidence type="ECO:0000313" key="3">
    <source>
        <dbReference type="EMBL" id="KHN70417.1"/>
    </source>
</evidence>
<dbReference type="Proteomes" id="UP000031056">
    <property type="component" value="Unassembled WGS sequence"/>
</dbReference>
<dbReference type="VEuPathDB" id="MicrosporidiaDB:M896_010700"/>
<evidence type="ECO:0000256" key="1">
    <source>
        <dbReference type="SAM" id="Phobius"/>
    </source>
</evidence>
<accession>A0A0B2UMX7</accession>
<keyword evidence="4" id="KW-1185">Reference proteome</keyword>
<dbReference type="OrthoDB" id="2188976at2759"/>